<evidence type="ECO:0000313" key="5">
    <source>
        <dbReference type="Proteomes" id="UP001159042"/>
    </source>
</evidence>
<dbReference type="GO" id="GO:0005739">
    <property type="term" value="C:mitochondrion"/>
    <property type="evidence" value="ECO:0007669"/>
    <property type="project" value="TreeGrafter"/>
</dbReference>
<evidence type="ECO:0000256" key="1">
    <source>
        <dbReference type="ARBA" id="ARBA00022723"/>
    </source>
</evidence>
<evidence type="ECO:0008006" key="6">
    <source>
        <dbReference type="Google" id="ProtNLM"/>
    </source>
</evidence>
<gene>
    <name evidence="4" type="ORF">NQ315_005178</name>
</gene>
<dbReference type="PANTHER" id="PTHR22966">
    <property type="entry name" value="2-AMINOETHANETHIOL DIOXYGENASE"/>
    <property type="match status" value="1"/>
</dbReference>
<evidence type="ECO:0000313" key="4">
    <source>
        <dbReference type="EMBL" id="KAJ8917729.1"/>
    </source>
</evidence>
<reference evidence="4 5" key="1">
    <citation type="journal article" date="2023" name="Insect Mol. Biol.">
        <title>Genome sequencing provides insights into the evolution of gene families encoding plant cell wall-degrading enzymes in longhorned beetles.</title>
        <authorList>
            <person name="Shin N.R."/>
            <person name="Okamura Y."/>
            <person name="Kirsch R."/>
            <person name="Pauchet Y."/>
        </authorList>
    </citation>
    <scope>NUCLEOTIDE SEQUENCE [LARGE SCALE GENOMIC DNA]</scope>
    <source>
        <strain evidence="4">EAD_L_NR</strain>
    </source>
</reference>
<dbReference type="SUPFAM" id="SSF51182">
    <property type="entry name" value="RmlC-like cupins"/>
    <property type="match status" value="1"/>
</dbReference>
<sequence>MEFIAALAASSMSNHISNILKQAITTFTCKPEWFTINLHSLISSMDKTTAEDVNFPTQFTSDRLWKQPGKAPVTCIEIYEDLNVSISIFILKPGGRLPLHNHPEMYGLIKVITGKVKITSYSINTERTMEVDRRSFKGETVPPFSYHRKQIVTAELSSSEIVDTGSNTCVLEPNRNNLHEIESVDGPAAFLDVLAPPYGTLIPNNGPRLCSYYSILSQVSSSIFRLQETKSPSWYWTDAFPYTGPELVV</sequence>
<keyword evidence="3" id="KW-0408">Iron</keyword>
<dbReference type="Gene3D" id="2.60.120.10">
    <property type="entry name" value="Jelly Rolls"/>
    <property type="match status" value="1"/>
</dbReference>
<dbReference type="GO" id="GO:0016702">
    <property type="term" value="F:oxidoreductase activity, acting on single donors with incorporation of molecular oxygen, incorporation of two atoms of oxygen"/>
    <property type="evidence" value="ECO:0007669"/>
    <property type="project" value="InterPro"/>
</dbReference>
<proteinExistence type="predicted"/>
<organism evidence="4 5">
    <name type="scientific">Exocentrus adspersus</name>
    <dbReference type="NCBI Taxonomy" id="1586481"/>
    <lineage>
        <taxon>Eukaryota</taxon>
        <taxon>Metazoa</taxon>
        <taxon>Ecdysozoa</taxon>
        <taxon>Arthropoda</taxon>
        <taxon>Hexapoda</taxon>
        <taxon>Insecta</taxon>
        <taxon>Pterygota</taxon>
        <taxon>Neoptera</taxon>
        <taxon>Endopterygota</taxon>
        <taxon>Coleoptera</taxon>
        <taxon>Polyphaga</taxon>
        <taxon>Cucujiformia</taxon>
        <taxon>Chrysomeloidea</taxon>
        <taxon>Cerambycidae</taxon>
        <taxon>Lamiinae</taxon>
        <taxon>Acanthocinini</taxon>
        <taxon>Exocentrus</taxon>
    </lineage>
</organism>
<dbReference type="AlphaFoldDB" id="A0AAV8VUM8"/>
<dbReference type="InterPro" id="IPR011051">
    <property type="entry name" value="RmlC_Cupin_sf"/>
</dbReference>
<accession>A0AAV8VUM8</accession>
<protein>
    <recommendedName>
        <fullName evidence="6">2-aminoethanethiol dioxygenase</fullName>
    </recommendedName>
</protein>
<keyword evidence="5" id="KW-1185">Reference proteome</keyword>
<evidence type="ECO:0000256" key="3">
    <source>
        <dbReference type="ARBA" id="ARBA00023004"/>
    </source>
</evidence>
<dbReference type="Pfam" id="PF07847">
    <property type="entry name" value="PCO_ADO"/>
    <property type="match status" value="1"/>
</dbReference>
<dbReference type="InterPro" id="IPR014710">
    <property type="entry name" value="RmlC-like_jellyroll"/>
</dbReference>
<comment type="caution">
    <text evidence="4">The sequence shown here is derived from an EMBL/GenBank/DDBJ whole genome shotgun (WGS) entry which is preliminary data.</text>
</comment>
<dbReference type="Proteomes" id="UP001159042">
    <property type="component" value="Unassembled WGS sequence"/>
</dbReference>
<keyword evidence="2" id="KW-0560">Oxidoreductase</keyword>
<name>A0AAV8VUM8_9CUCU</name>
<evidence type="ECO:0000256" key="2">
    <source>
        <dbReference type="ARBA" id="ARBA00023002"/>
    </source>
</evidence>
<keyword evidence="1" id="KW-0479">Metal-binding</keyword>
<dbReference type="PANTHER" id="PTHR22966:SF61">
    <property type="entry name" value="2-AMINOETHANETHIOL DIOXYGENASE"/>
    <property type="match status" value="1"/>
</dbReference>
<dbReference type="EMBL" id="JANEYG010000031">
    <property type="protein sequence ID" value="KAJ8917729.1"/>
    <property type="molecule type" value="Genomic_DNA"/>
</dbReference>
<dbReference type="CDD" id="cd20289">
    <property type="entry name" value="cupin_ADO"/>
    <property type="match status" value="1"/>
</dbReference>
<dbReference type="InterPro" id="IPR012864">
    <property type="entry name" value="PCO/ADO"/>
</dbReference>
<dbReference type="GO" id="GO:0046872">
    <property type="term" value="F:metal ion binding"/>
    <property type="evidence" value="ECO:0007669"/>
    <property type="project" value="UniProtKB-KW"/>
</dbReference>